<name>A0A0R2CUD3_9LACO</name>
<dbReference type="Gene3D" id="3.40.50.10330">
    <property type="entry name" value="Probable inorganic polyphosphate/atp-NAD kinase, domain 1"/>
    <property type="match status" value="1"/>
</dbReference>
<dbReference type="Proteomes" id="UP000051638">
    <property type="component" value="Unassembled WGS sequence"/>
</dbReference>
<comment type="catalytic activity">
    <reaction evidence="7 8">
        <text>NAD(+) + ATP = ADP + NADP(+) + H(+)</text>
        <dbReference type="Rhea" id="RHEA:18629"/>
        <dbReference type="ChEBI" id="CHEBI:15378"/>
        <dbReference type="ChEBI" id="CHEBI:30616"/>
        <dbReference type="ChEBI" id="CHEBI:57540"/>
        <dbReference type="ChEBI" id="CHEBI:58349"/>
        <dbReference type="ChEBI" id="CHEBI:456216"/>
        <dbReference type="EC" id="2.7.1.23"/>
    </reaction>
</comment>
<feature type="binding site" evidence="8">
    <location>
        <position position="148"/>
    </location>
    <ligand>
        <name>NAD(+)</name>
        <dbReference type="ChEBI" id="CHEBI:57540"/>
    </ligand>
</feature>
<evidence type="ECO:0000256" key="4">
    <source>
        <dbReference type="ARBA" id="ARBA00022840"/>
    </source>
</evidence>
<dbReference type="InterPro" id="IPR002504">
    <property type="entry name" value="NADK"/>
</dbReference>
<reference evidence="9 10" key="1">
    <citation type="journal article" date="2015" name="Genome Announc.">
        <title>Expanding the biotechnology potential of lactobacilli through comparative genomics of 213 strains and associated genera.</title>
        <authorList>
            <person name="Sun Z."/>
            <person name="Harris H.M."/>
            <person name="McCann A."/>
            <person name="Guo C."/>
            <person name="Argimon S."/>
            <person name="Zhang W."/>
            <person name="Yang X."/>
            <person name="Jeffery I.B."/>
            <person name="Cooney J.C."/>
            <person name="Kagawa T.F."/>
            <person name="Liu W."/>
            <person name="Song Y."/>
            <person name="Salvetti E."/>
            <person name="Wrobel A."/>
            <person name="Rasinkangas P."/>
            <person name="Parkhill J."/>
            <person name="Rea M.C."/>
            <person name="O'Sullivan O."/>
            <person name="Ritari J."/>
            <person name="Douillard F.P."/>
            <person name="Paul Ross R."/>
            <person name="Yang R."/>
            <person name="Briner A.E."/>
            <person name="Felis G.E."/>
            <person name="de Vos W.M."/>
            <person name="Barrangou R."/>
            <person name="Klaenhammer T.R."/>
            <person name="Caufield P.W."/>
            <person name="Cui Y."/>
            <person name="Zhang H."/>
            <person name="O'Toole P.W."/>
        </authorList>
    </citation>
    <scope>NUCLEOTIDE SEQUENCE [LARGE SCALE GENOMIC DNA]</scope>
    <source>
        <strain evidence="9 10">DSM 20253</strain>
    </source>
</reference>
<dbReference type="InterPro" id="IPR017438">
    <property type="entry name" value="ATP-NAD_kinase_N"/>
</dbReference>
<keyword evidence="10" id="KW-1185">Reference proteome</keyword>
<feature type="binding site" evidence="8">
    <location>
        <begin position="45"/>
        <end position="46"/>
    </location>
    <ligand>
        <name>NAD(+)</name>
        <dbReference type="ChEBI" id="CHEBI:57540"/>
    </ligand>
</feature>
<dbReference type="GO" id="GO:0019674">
    <property type="term" value="P:NAD+ metabolic process"/>
    <property type="evidence" value="ECO:0007669"/>
    <property type="project" value="InterPro"/>
</dbReference>
<dbReference type="NCBIfam" id="NF003424">
    <property type="entry name" value="PRK04885.1"/>
    <property type="match status" value="1"/>
</dbReference>
<feature type="binding site" evidence="8">
    <location>
        <position position="185"/>
    </location>
    <ligand>
        <name>NAD(+)</name>
        <dbReference type="ChEBI" id="CHEBI:57540"/>
    </ligand>
</feature>
<evidence type="ECO:0000313" key="10">
    <source>
        <dbReference type="Proteomes" id="UP000051638"/>
    </source>
</evidence>
<dbReference type="GO" id="GO:0003951">
    <property type="term" value="F:NAD+ kinase activity"/>
    <property type="evidence" value="ECO:0007669"/>
    <property type="project" value="UniProtKB-UniRule"/>
</dbReference>
<evidence type="ECO:0000256" key="5">
    <source>
        <dbReference type="ARBA" id="ARBA00022857"/>
    </source>
</evidence>
<dbReference type="InterPro" id="IPR017437">
    <property type="entry name" value="ATP-NAD_kinase_PpnK-typ_C"/>
</dbReference>
<evidence type="ECO:0000256" key="1">
    <source>
        <dbReference type="ARBA" id="ARBA00022679"/>
    </source>
</evidence>
<accession>A0A0R2CUD3</accession>
<dbReference type="GO" id="GO:0051287">
    <property type="term" value="F:NAD binding"/>
    <property type="evidence" value="ECO:0007669"/>
    <property type="project" value="UniProtKB-ARBA"/>
</dbReference>
<keyword evidence="3 8" id="KW-0418">Kinase</keyword>
<dbReference type="AlphaFoldDB" id="A0A0R2CUD3"/>
<dbReference type="Pfam" id="PF20143">
    <property type="entry name" value="NAD_kinase_C"/>
    <property type="match status" value="1"/>
</dbReference>
<keyword evidence="8" id="KW-0963">Cytoplasm</keyword>
<comment type="similarity">
    <text evidence="8">Belongs to the NAD kinase family.</text>
</comment>
<comment type="cofactor">
    <cofactor evidence="8">
        <name>a divalent metal cation</name>
        <dbReference type="ChEBI" id="CHEBI:60240"/>
    </cofactor>
</comment>
<proteinExistence type="inferred from homology"/>
<dbReference type="OrthoDB" id="9774737at2"/>
<evidence type="ECO:0000256" key="3">
    <source>
        <dbReference type="ARBA" id="ARBA00022777"/>
    </source>
</evidence>
<dbReference type="GO" id="GO:0005737">
    <property type="term" value="C:cytoplasm"/>
    <property type="evidence" value="ECO:0007669"/>
    <property type="project" value="UniProtKB-SubCell"/>
</dbReference>
<dbReference type="EC" id="2.7.1.23" evidence="8"/>
<dbReference type="PATRIC" id="fig|1423796.3.peg.2314"/>
<gene>
    <name evidence="8" type="primary">nadK</name>
    <name evidence="9" type="ORF">FC24_GL002280</name>
</gene>
<evidence type="ECO:0000256" key="2">
    <source>
        <dbReference type="ARBA" id="ARBA00022741"/>
    </source>
</evidence>
<evidence type="ECO:0000313" key="9">
    <source>
        <dbReference type="EMBL" id="KRM95018.1"/>
    </source>
</evidence>
<keyword evidence="4 8" id="KW-0067">ATP-binding</keyword>
<comment type="caution">
    <text evidence="8">Lacks conserved residue(s) required for the propagation of feature annotation.</text>
</comment>
<dbReference type="PANTHER" id="PTHR20275">
    <property type="entry name" value="NAD KINASE"/>
    <property type="match status" value="1"/>
</dbReference>
<evidence type="ECO:0000256" key="8">
    <source>
        <dbReference type="HAMAP-Rule" id="MF_00361"/>
    </source>
</evidence>
<keyword evidence="2 8" id="KW-0547">Nucleotide-binding</keyword>
<feature type="binding site" evidence="8">
    <location>
        <begin position="161"/>
        <end position="166"/>
    </location>
    <ligand>
        <name>NAD(+)</name>
        <dbReference type="ChEBI" id="CHEBI:57540"/>
    </ligand>
</feature>
<dbReference type="STRING" id="1423796.FC24_GL002280"/>
<keyword evidence="5 8" id="KW-0521">NADP</keyword>
<protein>
    <recommendedName>
        <fullName evidence="8">NAD kinase</fullName>
        <ecNumber evidence="8">2.7.1.23</ecNumber>
    </recommendedName>
    <alternativeName>
        <fullName evidence="8">ATP-dependent NAD kinase</fullName>
    </alternativeName>
</protein>
<dbReference type="Pfam" id="PF01513">
    <property type="entry name" value="NAD_kinase"/>
    <property type="match status" value="1"/>
</dbReference>
<dbReference type="EMBL" id="AYYI01000076">
    <property type="protein sequence ID" value="KRM95018.1"/>
    <property type="molecule type" value="Genomic_DNA"/>
</dbReference>
<dbReference type="SUPFAM" id="SSF111331">
    <property type="entry name" value="NAD kinase/diacylglycerol kinase-like"/>
    <property type="match status" value="1"/>
</dbReference>
<evidence type="ECO:0000256" key="6">
    <source>
        <dbReference type="ARBA" id="ARBA00023027"/>
    </source>
</evidence>
<dbReference type="Gene3D" id="2.60.200.30">
    <property type="entry name" value="Probable inorganic polyphosphate/atp-NAD kinase, domain 2"/>
    <property type="match status" value="1"/>
</dbReference>
<comment type="function">
    <text evidence="8">Involved in the regulation of the intracellular balance of NAD and NADP, and is a key enzyme in the biosynthesis of NADP. Catalyzes specifically the phosphorylation on 2'-hydroxyl of the adenosine moiety of NAD to yield NADP.</text>
</comment>
<organism evidence="9 10">
    <name type="scientific">Loigolactobacillus rennini DSM 20253</name>
    <dbReference type="NCBI Taxonomy" id="1423796"/>
    <lineage>
        <taxon>Bacteria</taxon>
        <taxon>Bacillati</taxon>
        <taxon>Bacillota</taxon>
        <taxon>Bacilli</taxon>
        <taxon>Lactobacillales</taxon>
        <taxon>Lactobacillaceae</taxon>
        <taxon>Loigolactobacillus</taxon>
    </lineage>
</organism>
<dbReference type="GO" id="GO:0005524">
    <property type="term" value="F:ATP binding"/>
    <property type="evidence" value="ECO:0007669"/>
    <property type="project" value="UniProtKB-KW"/>
</dbReference>
<keyword evidence="1 8" id="KW-0808">Transferase</keyword>
<dbReference type="GO" id="GO:0046872">
    <property type="term" value="F:metal ion binding"/>
    <property type="evidence" value="ECO:0007669"/>
    <property type="project" value="UniProtKB-UniRule"/>
</dbReference>
<feature type="binding site" evidence="8">
    <location>
        <begin position="122"/>
        <end position="123"/>
    </location>
    <ligand>
        <name>NAD(+)</name>
        <dbReference type="ChEBI" id="CHEBI:57540"/>
    </ligand>
</feature>
<dbReference type="InterPro" id="IPR016064">
    <property type="entry name" value="NAD/diacylglycerol_kinase_sf"/>
</dbReference>
<sequence length="269" mass="30215">MRITIFHNSNPQSLHITADLSQKLKQNGFSVVEKNPDIVITVGGDGTLLSAFHHYADALDHIRFVGVHTGHLGFYTDWRDYELDELVDSLRHDNRTQVTYPLLDVSVQYVGAAQATHYLALNEATLKCISATLVADIYIHDELFESFRGDGLCISTPTGSTAYNKSIGGAVLHPSLEAIQLAEIASINNRVFRTLSAPIVISPNEWIDIYPEAKAAEYLMTVDRAVPKRRPIKSIRYRIADQRIAFAGNRHMHFWNRVEDAFIGEKQQP</sequence>
<comment type="caution">
    <text evidence="9">The sequence shown here is derived from an EMBL/GenBank/DDBJ whole genome shotgun (WGS) entry which is preliminary data.</text>
</comment>
<dbReference type="HAMAP" id="MF_00361">
    <property type="entry name" value="NAD_kinase"/>
    <property type="match status" value="1"/>
</dbReference>
<dbReference type="GO" id="GO:0006741">
    <property type="term" value="P:NADP+ biosynthetic process"/>
    <property type="evidence" value="ECO:0007669"/>
    <property type="project" value="UniProtKB-UniRule"/>
</dbReference>
<feature type="active site" description="Proton acceptor" evidence="8">
    <location>
        <position position="45"/>
    </location>
</feature>
<keyword evidence="6 8" id="KW-0520">NAD</keyword>
<comment type="subcellular location">
    <subcellularLocation>
        <location evidence="8">Cytoplasm</location>
    </subcellularLocation>
</comment>
<evidence type="ECO:0000256" key="7">
    <source>
        <dbReference type="ARBA" id="ARBA00047925"/>
    </source>
</evidence>
<dbReference type="RefSeq" id="WP_057874561.1">
    <property type="nucleotide sequence ID" value="NZ_AYYI01000076.1"/>
</dbReference>
<feature type="binding site" evidence="8">
    <location>
        <position position="150"/>
    </location>
    <ligand>
        <name>NAD(+)</name>
        <dbReference type="ChEBI" id="CHEBI:57540"/>
    </ligand>
</feature>
<dbReference type="PANTHER" id="PTHR20275:SF0">
    <property type="entry name" value="NAD KINASE"/>
    <property type="match status" value="1"/>
</dbReference>